<dbReference type="Gene3D" id="3.40.50.620">
    <property type="entry name" value="HUPs"/>
    <property type="match status" value="1"/>
</dbReference>
<dbReference type="EMBL" id="ML732218">
    <property type="protein sequence ID" value="KAB8073909.1"/>
    <property type="molecule type" value="Genomic_DNA"/>
</dbReference>
<dbReference type="InterPro" id="IPR020058">
    <property type="entry name" value="Glu/Gln-tRNA-synth_Ib_cat-dom"/>
</dbReference>
<dbReference type="GO" id="GO:0005524">
    <property type="term" value="F:ATP binding"/>
    <property type="evidence" value="ECO:0007669"/>
    <property type="project" value="UniProtKB-KW"/>
</dbReference>
<evidence type="ECO:0000256" key="4">
    <source>
        <dbReference type="ARBA" id="ARBA00022917"/>
    </source>
</evidence>
<gene>
    <name evidence="7" type="ORF">BDV29DRAFT_157083</name>
</gene>
<dbReference type="AlphaFoldDB" id="A0A5N5WZX6"/>
<dbReference type="GO" id="GO:0006425">
    <property type="term" value="P:glutaminyl-tRNA aminoacylation"/>
    <property type="evidence" value="ECO:0007669"/>
    <property type="project" value="TreeGrafter"/>
</dbReference>
<dbReference type="GO" id="GO:0004819">
    <property type="term" value="F:glutamine-tRNA ligase activity"/>
    <property type="evidence" value="ECO:0007669"/>
    <property type="project" value="TreeGrafter"/>
</dbReference>
<dbReference type="Proteomes" id="UP000326565">
    <property type="component" value="Unassembled WGS sequence"/>
</dbReference>
<dbReference type="PRINTS" id="PR00987">
    <property type="entry name" value="TRNASYNTHGLU"/>
</dbReference>
<organism evidence="7 8">
    <name type="scientific">Aspergillus leporis</name>
    <dbReference type="NCBI Taxonomy" id="41062"/>
    <lineage>
        <taxon>Eukaryota</taxon>
        <taxon>Fungi</taxon>
        <taxon>Dikarya</taxon>
        <taxon>Ascomycota</taxon>
        <taxon>Pezizomycotina</taxon>
        <taxon>Eurotiomycetes</taxon>
        <taxon>Eurotiomycetidae</taxon>
        <taxon>Eurotiales</taxon>
        <taxon>Aspergillaceae</taxon>
        <taxon>Aspergillus</taxon>
        <taxon>Aspergillus subgen. Circumdati</taxon>
    </lineage>
</organism>
<evidence type="ECO:0000256" key="3">
    <source>
        <dbReference type="ARBA" id="ARBA00022840"/>
    </source>
</evidence>
<evidence type="ECO:0000256" key="5">
    <source>
        <dbReference type="ARBA" id="ARBA00023146"/>
    </source>
</evidence>
<evidence type="ECO:0000259" key="6">
    <source>
        <dbReference type="Pfam" id="PF00749"/>
    </source>
</evidence>
<dbReference type="InterPro" id="IPR000924">
    <property type="entry name" value="Glu/Gln-tRNA-synth"/>
</dbReference>
<protein>
    <submittedName>
        <fullName evidence="7">tRNA synthetases class I, catalytic domain-containing protein</fullName>
    </submittedName>
</protein>
<keyword evidence="3" id="KW-0067">ATP-binding</keyword>
<reference evidence="7 8" key="1">
    <citation type="submission" date="2019-04" db="EMBL/GenBank/DDBJ databases">
        <title>Friends and foes A comparative genomics study of 23 Aspergillus species from section Flavi.</title>
        <authorList>
            <consortium name="DOE Joint Genome Institute"/>
            <person name="Kjaerbolling I."/>
            <person name="Vesth T."/>
            <person name="Frisvad J.C."/>
            <person name="Nybo J.L."/>
            <person name="Theobald S."/>
            <person name="Kildgaard S."/>
            <person name="Isbrandt T."/>
            <person name="Kuo A."/>
            <person name="Sato A."/>
            <person name="Lyhne E.K."/>
            <person name="Kogle M.E."/>
            <person name="Wiebenga A."/>
            <person name="Kun R.S."/>
            <person name="Lubbers R.J."/>
            <person name="Makela M.R."/>
            <person name="Barry K."/>
            <person name="Chovatia M."/>
            <person name="Clum A."/>
            <person name="Daum C."/>
            <person name="Haridas S."/>
            <person name="He G."/>
            <person name="LaButti K."/>
            <person name="Lipzen A."/>
            <person name="Mondo S."/>
            <person name="Riley R."/>
            <person name="Salamov A."/>
            <person name="Simmons B.A."/>
            <person name="Magnuson J.K."/>
            <person name="Henrissat B."/>
            <person name="Mortensen U.H."/>
            <person name="Larsen T.O."/>
            <person name="Devries R.P."/>
            <person name="Grigoriev I.V."/>
            <person name="Machida M."/>
            <person name="Baker S.E."/>
            <person name="Andersen M.R."/>
        </authorList>
    </citation>
    <scope>NUCLEOTIDE SEQUENCE [LARGE SCALE GENOMIC DNA]</scope>
    <source>
        <strain evidence="7 8">CBS 151.66</strain>
    </source>
</reference>
<evidence type="ECO:0000256" key="2">
    <source>
        <dbReference type="ARBA" id="ARBA00022741"/>
    </source>
</evidence>
<sequence>MNEAATENLAKLQLDPETGEMVYKSELKTRFPPEPNSYFHLGHAKAIAINFGFAQYYGGRSIFLFDDTNPDAEEKYFGAIEDIVR</sequence>
<dbReference type="Pfam" id="PF00749">
    <property type="entry name" value="tRNA-synt_1c"/>
    <property type="match status" value="1"/>
</dbReference>
<keyword evidence="4" id="KW-0648">Protein biosynthesis</keyword>
<keyword evidence="2" id="KW-0547">Nucleotide-binding</keyword>
<evidence type="ECO:0000256" key="1">
    <source>
        <dbReference type="ARBA" id="ARBA00022598"/>
    </source>
</evidence>
<dbReference type="OrthoDB" id="10250478at2759"/>
<feature type="domain" description="Glutamyl/glutaminyl-tRNA synthetase class Ib catalytic" evidence="6">
    <location>
        <begin position="27"/>
        <end position="79"/>
    </location>
</feature>
<dbReference type="SUPFAM" id="SSF52374">
    <property type="entry name" value="Nucleotidylyl transferase"/>
    <property type="match status" value="1"/>
</dbReference>
<dbReference type="GO" id="GO:0005829">
    <property type="term" value="C:cytosol"/>
    <property type="evidence" value="ECO:0007669"/>
    <property type="project" value="TreeGrafter"/>
</dbReference>
<keyword evidence="1" id="KW-0436">Ligase</keyword>
<accession>A0A5N5WZX6</accession>
<dbReference type="PANTHER" id="PTHR43097">
    <property type="entry name" value="GLUTAMINE-TRNA LIGASE"/>
    <property type="match status" value="1"/>
</dbReference>
<dbReference type="InterPro" id="IPR050132">
    <property type="entry name" value="Gln/Glu-tRNA_Ligase"/>
</dbReference>
<evidence type="ECO:0000313" key="8">
    <source>
        <dbReference type="Proteomes" id="UP000326565"/>
    </source>
</evidence>
<evidence type="ECO:0000313" key="7">
    <source>
        <dbReference type="EMBL" id="KAB8073909.1"/>
    </source>
</evidence>
<proteinExistence type="predicted"/>
<keyword evidence="5 7" id="KW-0030">Aminoacyl-tRNA synthetase</keyword>
<dbReference type="InterPro" id="IPR014729">
    <property type="entry name" value="Rossmann-like_a/b/a_fold"/>
</dbReference>
<dbReference type="PANTHER" id="PTHR43097:SF4">
    <property type="entry name" value="GLUTAMINE--TRNA LIGASE"/>
    <property type="match status" value="1"/>
</dbReference>
<name>A0A5N5WZX6_9EURO</name>
<keyword evidence="8" id="KW-1185">Reference proteome</keyword>